<reference evidence="1 2" key="1">
    <citation type="submission" date="2014-01" db="EMBL/GenBank/DDBJ databases">
        <title>Draft genome sequencing of Bacillus alcalophilus CGMCC 1.3604.</title>
        <authorList>
            <person name="Yang J."/>
            <person name="Diao L."/>
            <person name="Yang S."/>
        </authorList>
    </citation>
    <scope>NUCLEOTIDE SEQUENCE [LARGE SCALE GENOMIC DNA]</scope>
    <source>
        <strain evidence="1 2">CGMCC 1.3604</strain>
    </source>
</reference>
<evidence type="ECO:0000313" key="1">
    <source>
        <dbReference type="EMBL" id="THG91522.1"/>
    </source>
</evidence>
<dbReference type="AlphaFoldDB" id="A0A4V3X8S8"/>
<dbReference type="Pfam" id="PF13040">
    <property type="entry name" value="Fur_reg_FbpB"/>
    <property type="match status" value="1"/>
</dbReference>
<dbReference type="InterPro" id="IPR025004">
    <property type="entry name" value="SenN/SenS"/>
</dbReference>
<dbReference type="EMBL" id="JALP01000065">
    <property type="protein sequence ID" value="THG91522.1"/>
    <property type="molecule type" value="Genomic_DNA"/>
</dbReference>
<dbReference type="Proteomes" id="UP000297014">
    <property type="component" value="Unassembled WGS sequence"/>
</dbReference>
<dbReference type="RefSeq" id="WP_003324038.1">
    <property type="nucleotide sequence ID" value="NZ_ALPT02000033.1"/>
</dbReference>
<proteinExistence type="predicted"/>
<evidence type="ECO:0000313" key="2">
    <source>
        <dbReference type="Proteomes" id="UP000297014"/>
    </source>
</evidence>
<comment type="caution">
    <text evidence="1">The sequence shown here is derived from an EMBL/GenBank/DDBJ whole genome shotgun (WGS) entry which is preliminary data.</text>
</comment>
<name>A0A4V3X8S8_ALKAL</name>
<accession>A0A4V3X8S8</accession>
<organism evidence="1 2">
    <name type="scientific">Alkalihalobacillus alcalophilus ATCC 27647 = CGMCC 1.3604</name>
    <dbReference type="NCBI Taxonomy" id="1218173"/>
    <lineage>
        <taxon>Bacteria</taxon>
        <taxon>Bacillati</taxon>
        <taxon>Bacillota</taxon>
        <taxon>Bacilli</taxon>
        <taxon>Bacillales</taxon>
        <taxon>Bacillaceae</taxon>
        <taxon>Alkalihalobacillus</taxon>
    </lineage>
</organism>
<dbReference type="OrthoDB" id="2991278at2"/>
<gene>
    <name evidence="1" type="ORF">AJ85_04460</name>
</gene>
<sequence>MRKVRKLSFEELVRENKEEILNDEQRMEQLEERWEKRHLSTKS</sequence>
<protein>
    <submittedName>
        <fullName evidence="1">Acid-soluble spore protein N</fullName>
    </submittedName>
</protein>